<dbReference type="Pfam" id="PF04513">
    <property type="entry name" value="Baculo_PEP_C"/>
    <property type="match status" value="1"/>
</dbReference>
<reference evidence="4 5" key="2">
    <citation type="journal article" date="2007" name="Virus Res.">
        <title>P13 of Leucania separata multiple nuclear polyhedrosis virus affected the polyhedra and budded virions yields of AcMNPV.</title>
        <authorList>
            <person name="Du E.Q."/>
            <person name="Yan F."/>
            <person name="Jin W.X."/>
            <person name="Lu N."/>
            <person name="Xiao H.Z."/>
            <person name="Lu S.Y."/>
            <person name="Qi Y.P."/>
        </authorList>
    </citation>
    <scope>NUCLEOTIDE SEQUENCE [LARGE SCALE GENOMIC DNA]</scope>
    <source>
        <strain evidence="4 5">AH1</strain>
    </source>
</reference>
<organism evidence="4 5">
    <name type="scientific">Leucania separata nucleopolyhedrovirus</name>
    <name type="common">LsNPV</name>
    <dbReference type="NCBI Taxonomy" id="1307956"/>
    <lineage>
        <taxon>Viruses</taxon>
        <taxon>Viruses incertae sedis</taxon>
        <taxon>Naldaviricetes</taxon>
        <taxon>Lefavirales</taxon>
        <taxon>Baculoviridae</taxon>
        <taxon>Alphabaculovirus</taxon>
        <taxon>Alphabaculovirus leseparatae</taxon>
    </lineage>
</organism>
<feature type="region of interest" description="Disordered" evidence="1">
    <location>
        <begin position="116"/>
        <end position="162"/>
    </location>
</feature>
<dbReference type="InterPro" id="IPR007600">
    <property type="entry name" value="Baculo_PEP_N"/>
</dbReference>
<evidence type="ECO:0000313" key="4">
    <source>
        <dbReference type="EMBL" id="AAR28922.1"/>
    </source>
</evidence>
<accession>Q0IKW1</accession>
<feature type="domain" description="Baculovirus polyhedron envelope protein PEP N-terminal" evidence="2">
    <location>
        <begin position="16"/>
        <end position="92"/>
    </location>
</feature>
<evidence type="ECO:0000256" key="1">
    <source>
        <dbReference type="SAM" id="MobiDB-lite"/>
    </source>
</evidence>
<proteinExistence type="predicted"/>
<dbReference type="InterPro" id="IPR007601">
    <property type="entry name" value="Baculo_PEP_C"/>
</dbReference>
<dbReference type="GO" id="GO:0019031">
    <property type="term" value="C:viral envelope"/>
    <property type="evidence" value="ECO:0007669"/>
    <property type="project" value="InterPro"/>
</dbReference>
<dbReference type="OrthoDB" id="9286at10239"/>
<evidence type="ECO:0000259" key="3">
    <source>
        <dbReference type="Pfam" id="PF04513"/>
    </source>
</evidence>
<dbReference type="Pfam" id="PF04512">
    <property type="entry name" value="Baculo_PEP_N"/>
    <property type="match status" value="1"/>
</dbReference>
<dbReference type="EMBL" id="AY394490">
    <property type="protein sequence ID" value="AAR28922.1"/>
    <property type="molecule type" value="Genomic_DNA"/>
</dbReference>
<organismHost>
    <name type="scientific">Lepidoptera</name>
    <name type="common">moths &amp; butterflies</name>
    <dbReference type="NCBI Taxonomy" id="7088"/>
</organismHost>
<reference evidence="4 5" key="1">
    <citation type="journal article" date="2007" name="Virus Genes">
        <title>Genome sequence of Leucania seperata nucleopolyhedrovirus.</title>
        <authorList>
            <person name="Xiao H."/>
            <person name="Qi Y."/>
        </authorList>
    </citation>
    <scope>NUCLEOTIDE SEQUENCE [LARGE SCALE GENOMIC DNA]</scope>
    <source>
        <strain evidence="4 5">AH1</strain>
    </source>
</reference>
<keyword evidence="5" id="KW-1185">Reference proteome</keyword>
<evidence type="ECO:0000259" key="2">
    <source>
        <dbReference type="Pfam" id="PF04512"/>
    </source>
</evidence>
<dbReference type="KEGG" id="vg:5176313"/>
<feature type="domain" description="Baculovirus polyhedron envelope protein PEP C-terminal" evidence="3">
    <location>
        <begin position="189"/>
        <end position="327"/>
    </location>
</feature>
<dbReference type="GO" id="GO:0005198">
    <property type="term" value="F:structural molecule activity"/>
    <property type="evidence" value="ECO:0007669"/>
    <property type="project" value="InterPro"/>
</dbReference>
<dbReference type="GeneID" id="5176313"/>
<dbReference type="Proteomes" id="UP000201737">
    <property type="component" value="Segment"/>
</dbReference>
<protein>
    <submittedName>
        <fullName evidence="4">Calyx</fullName>
    </submittedName>
</protein>
<name>Q0IKW1_NPVLS</name>
<dbReference type="GO" id="GO:0019028">
    <property type="term" value="C:viral capsid"/>
    <property type="evidence" value="ECO:0007669"/>
    <property type="project" value="InterPro"/>
</dbReference>
<evidence type="ECO:0000313" key="5">
    <source>
        <dbReference type="Proteomes" id="UP000201737"/>
    </source>
</evidence>
<sequence length="338" mass="38139">MSSFRVLTKKCQETTVTVVAEPCWVVWFSADELVQLLRLPPSCVLQSIPPRHRKCFGDFRGQLACRFDSNKVFIDLFGLSVLCSRSNCNVCDYLLTCFVAEIYQELACFDRRRSSGCRRRSSGFRRRSSGCRRRSSGQRRRSSRRRSSCSRRRRSSSRCHKHHRETVELLERLVKQSDQIIKQNETNGNNITQLTVNTTSQFLEVNNTLAAIRAQNVNILNQIANILDILDTRLNDISERLELLIVGLETRLNGAITNLTDIVNRLQDTLRIEITALNSVIANLAASIGNMISTLNNIAQTLAGLNLDAILNLLSGLVEKIDAILDILTPLTKKGNFA</sequence>
<dbReference type="RefSeq" id="YP_758455.1">
    <property type="nucleotide sequence ID" value="NC_008348.1"/>
</dbReference>